<accession>A0ABR0UUT8</accession>
<organism evidence="1 2">
    <name type="scientific">Rehmannia glutinosa</name>
    <name type="common">Chinese foxglove</name>
    <dbReference type="NCBI Taxonomy" id="99300"/>
    <lineage>
        <taxon>Eukaryota</taxon>
        <taxon>Viridiplantae</taxon>
        <taxon>Streptophyta</taxon>
        <taxon>Embryophyta</taxon>
        <taxon>Tracheophyta</taxon>
        <taxon>Spermatophyta</taxon>
        <taxon>Magnoliopsida</taxon>
        <taxon>eudicotyledons</taxon>
        <taxon>Gunneridae</taxon>
        <taxon>Pentapetalae</taxon>
        <taxon>asterids</taxon>
        <taxon>lamiids</taxon>
        <taxon>Lamiales</taxon>
        <taxon>Orobanchaceae</taxon>
        <taxon>Rehmannieae</taxon>
        <taxon>Rehmannia</taxon>
    </lineage>
</organism>
<evidence type="ECO:0000313" key="1">
    <source>
        <dbReference type="EMBL" id="KAK6125756.1"/>
    </source>
</evidence>
<dbReference type="Proteomes" id="UP001318860">
    <property type="component" value="Unassembled WGS sequence"/>
</dbReference>
<keyword evidence="2" id="KW-1185">Reference proteome</keyword>
<proteinExistence type="predicted"/>
<dbReference type="EMBL" id="JABTTQ020002136">
    <property type="protein sequence ID" value="KAK6125756.1"/>
    <property type="molecule type" value="Genomic_DNA"/>
</dbReference>
<comment type="caution">
    <text evidence="1">The sequence shown here is derived from an EMBL/GenBank/DDBJ whole genome shotgun (WGS) entry which is preliminary data.</text>
</comment>
<reference evidence="1 2" key="1">
    <citation type="journal article" date="2021" name="Comput. Struct. Biotechnol. J.">
        <title>De novo genome assembly of the potent medicinal plant Rehmannia glutinosa using nanopore technology.</title>
        <authorList>
            <person name="Ma L."/>
            <person name="Dong C."/>
            <person name="Song C."/>
            <person name="Wang X."/>
            <person name="Zheng X."/>
            <person name="Niu Y."/>
            <person name="Chen S."/>
            <person name="Feng W."/>
        </authorList>
    </citation>
    <scope>NUCLEOTIDE SEQUENCE [LARGE SCALE GENOMIC DNA]</scope>
    <source>
        <strain evidence="1">DH-2019</strain>
    </source>
</reference>
<name>A0ABR0UUT8_REHGL</name>
<protein>
    <recommendedName>
        <fullName evidence="3">Retrotransposon gag domain-containing protein</fullName>
    </recommendedName>
</protein>
<gene>
    <name evidence="1" type="ORF">DH2020_040496</name>
</gene>
<dbReference type="PANTHER" id="PTHR34222:SF99">
    <property type="entry name" value="PROTEIN, PUTATIVE-RELATED"/>
    <property type="match status" value="1"/>
</dbReference>
<dbReference type="PANTHER" id="PTHR34222">
    <property type="entry name" value="GAG_PRE-INTEGRS DOMAIN-CONTAINING PROTEIN"/>
    <property type="match status" value="1"/>
</dbReference>
<sequence length="220" mass="24625">MDLDPLSLHGSDHPGMVYRGGVHVYKSSKQLWDELAERYGESNGPLRYQLQKEKANFSQGTSTVTVYFTKLKCLWDEYACIVQIPECVCGAGRVICANDMDIKLLQFLMGLIESFEPVKNQILLMDLLPTVNKVYSMILKVEKQKVIHNKLLDPLDIVGMMARESVNRGITGQGGSSHGRGLNKSGGNLTCMAEAEVSREKVRRKKQSCNVITVILMVMR</sequence>
<evidence type="ECO:0000313" key="2">
    <source>
        <dbReference type="Proteomes" id="UP001318860"/>
    </source>
</evidence>
<evidence type="ECO:0008006" key="3">
    <source>
        <dbReference type="Google" id="ProtNLM"/>
    </source>
</evidence>